<evidence type="ECO:0000256" key="2">
    <source>
        <dbReference type="ARBA" id="ARBA00011165"/>
    </source>
</evidence>
<comment type="subunit">
    <text evidence="2">Homohexamer; trimer of dimers.</text>
</comment>
<comment type="pathway">
    <text evidence="1">Glycan metabolism.</text>
</comment>
<protein>
    <submittedName>
        <fullName evidence="4">Alpha-N-arabinofuranosidase</fullName>
    </submittedName>
</protein>
<feature type="non-terminal residue" evidence="4">
    <location>
        <position position="1"/>
    </location>
</feature>
<comment type="caution">
    <text evidence="4">The sequence shown here is derived from an EMBL/GenBank/DDBJ whole genome shotgun (WGS) entry which is preliminary data.</text>
</comment>
<dbReference type="InterPro" id="IPR010720">
    <property type="entry name" value="Alpha-L-AF_C"/>
</dbReference>
<evidence type="ECO:0000313" key="4">
    <source>
        <dbReference type="EMBL" id="RZH97338.1"/>
    </source>
</evidence>
<organism evidence="4 5">
    <name type="scientific">Staphylococcus condimenti</name>
    <dbReference type="NCBI Taxonomy" id="70255"/>
    <lineage>
        <taxon>Bacteria</taxon>
        <taxon>Bacillati</taxon>
        <taxon>Bacillota</taxon>
        <taxon>Bacilli</taxon>
        <taxon>Bacillales</taxon>
        <taxon>Staphylococcaceae</taxon>
        <taxon>Staphylococcus</taxon>
    </lineage>
</organism>
<reference evidence="4 5" key="1">
    <citation type="submission" date="2018-11" db="EMBL/GenBank/DDBJ databases">
        <title>Genomic profiling of Staphylococcus species from a Poultry farm system in KwaZulu-Natal, South Africa.</title>
        <authorList>
            <person name="Amoako D.G."/>
            <person name="Somboro A.M."/>
            <person name="Abia A.L.K."/>
            <person name="Bester L.A."/>
            <person name="Essack S.Y."/>
        </authorList>
    </citation>
    <scope>NUCLEOTIDE SEQUENCE [LARGE SCALE GENOMIC DNA]</scope>
    <source>
        <strain evidence="4 5">SA11</strain>
    </source>
</reference>
<dbReference type="GO" id="GO:0046373">
    <property type="term" value="P:L-arabinose metabolic process"/>
    <property type="evidence" value="ECO:0007669"/>
    <property type="project" value="InterPro"/>
</dbReference>
<dbReference type="SUPFAM" id="SSF51445">
    <property type="entry name" value="(Trans)glycosidases"/>
    <property type="match status" value="1"/>
</dbReference>
<accession>A0A4Q7CL04</accession>
<feature type="non-terminal residue" evidence="4">
    <location>
        <position position="92"/>
    </location>
</feature>
<sequence length="92" mass="10342">TRHSAIMDQYDPEKRVGIIVDEWGTWFSAEPGTNPGFSYQQNTIRDAMVAAITLNIFHKHAERVHMANIAQTVNVLQAMILTDGEKMVKTPS</sequence>
<dbReference type="GO" id="GO:0000272">
    <property type="term" value="P:polysaccharide catabolic process"/>
    <property type="evidence" value="ECO:0007669"/>
    <property type="project" value="TreeGrafter"/>
</dbReference>
<feature type="domain" description="Alpha-L-arabinofuranosidase C-terminal" evidence="3">
    <location>
        <begin position="21"/>
        <end position="92"/>
    </location>
</feature>
<dbReference type="PANTHER" id="PTHR43576">
    <property type="entry name" value="ALPHA-L-ARABINOFURANOSIDASE C-RELATED"/>
    <property type="match status" value="1"/>
</dbReference>
<evidence type="ECO:0000256" key="1">
    <source>
        <dbReference type="ARBA" id="ARBA00004881"/>
    </source>
</evidence>
<name>A0A4Q7CL04_9STAP</name>
<dbReference type="Pfam" id="PF06964">
    <property type="entry name" value="Alpha-L-AF_C"/>
    <property type="match status" value="1"/>
</dbReference>
<evidence type="ECO:0000313" key="5">
    <source>
        <dbReference type="Proteomes" id="UP000293854"/>
    </source>
</evidence>
<dbReference type="AlphaFoldDB" id="A0A4Q7CL04"/>
<proteinExistence type="predicted"/>
<gene>
    <name evidence="4" type="ORF">EIG99_15055</name>
</gene>
<evidence type="ECO:0000259" key="3">
    <source>
        <dbReference type="SMART" id="SM00813"/>
    </source>
</evidence>
<dbReference type="SMART" id="SM00813">
    <property type="entry name" value="Alpha-L-AF_C"/>
    <property type="match status" value="1"/>
</dbReference>
<dbReference type="EMBL" id="RQTE01000760">
    <property type="protein sequence ID" value="RZH97338.1"/>
    <property type="molecule type" value="Genomic_DNA"/>
</dbReference>
<dbReference type="PANTHER" id="PTHR43576:SF2">
    <property type="entry name" value="INTRACELLULAR EXO-ALPHA-L-ARABINOFURANOSIDASE 2"/>
    <property type="match status" value="1"/>
</dbReference>
<dbReference type="GO" id="GO:0046556">
    <property type="term" value="F:alpha-L-arabinofuranosidase activity"/>
    <property type="evidence" value="ECO:0007669"/>
    <property type="project" value="UniProtKB-EC"/>
</dbReference>
<dbReference type="Gene3D" id="3.20.20.80">
    <property type="entry name" value="Glycosidases"/>
    <property type="match status" value="1"/>
</dbReference>
<dbReference type="RefSeq" id="WP_277985973.1">
    <property type="nucleotide sequence ID" value="NZ_RQTE01000760.1"/>
</dbReference>
<dbReference type="InterPro" id="IPR017853">
    <property type="entry name" value="GH"/>
</dbReference>
<dbReference type="Proteomes" id="UP000293854">
    <property type="component" value="Unassembled WGS sequence"/>
</dbReference>